<gene>
    <name evidence="1" type="ORF">PDIGIT_LOCUS12968</name>
</gene>
<dbReference type="AlphaFoldDB" id="A0A9W4UQ43"/>
<organism evidence="1 2">
    <name type="scientific">Periconia digitata</name>
    <dbReference type="NCBI Taxonomy" id="1303443"/>
    <lineage>
        <taxon>Eukaryota</taxon>
        <taxon>Fungi</taxon>
        <taxon>Dikarya</taxon>
        <taxon>Ascomycota</taxon>
        <taxon>Pezizomycotina</taxon>
        <taxon>Dothideomycetes</taxon>
        <taxon>Pleosporomycetidae</taxon>
        <taxon>Pleosporales</taxon>
        <taxon>Massarineae</taxon>
        <taxon>Periconiaceae</taxon>
        <taxon>Periconia</taxon>
    </lineage>
</organism>
<name>A0A9W4UQ43_9PLEO</name>
<evidence type="ECO:0000313" key="2">
    <source>
        <dbReference type="Proteomes" id="UP001152607"/>
    </source>
</evidence>
<keyword evidence="2" id="KW-1185">Reference proteome</keyword>
<evidence type="ECO:0000313" key="1">
    <source>
        <dbReference type="EMBL" id="CAI6339804.1"/>
    </source>
</evidence>
<comment type="caution">
    <text evidence="1">The sequence shown here is derived from an EMBL/GenBank/DDBJ whole genome shotgun (WGS) entry which is preliminary data.</text>
</comment>
<protein>
    <submittedName>
        <fullName evidence="1">Uncharacterized protein</fullName>
    </submittedName>
</protein>
<proteinExistence type="predicted"/>
<dbReference type="EMBL" id="CAOQHR010000009">
    <property type="protein sequence ID" value="CAI6339804.1"/>
    <property type="molecule type" value="Genomic_DNA"/>
</dbReference>
<dbReference type="Proteomes" id="UP001152607">
    <property type="component" value="Unassembled WGS sequence"/>
</dbReference>
<accession>A0A9W4UQ43</accession>
<sequence>MRTMTTVHVTADCEALKCWIITKCGILRSPGSYCPSHSTTKMFWTGPVNDVENLSSRSSSLYLYNRLNLHFDLQYQLESENLY</sequence>
<reference evidence="1" key="1">
    <citation type="submission" date="2023-01" db="EMBL/GenBank/DDBJ databases">
        <authorList>
            <person name="Van Ghelder C."/>
            <person name="Rancurel C."/>
        </authorList>
    </citation>
    <scope>NUCLEOTIDE SEQUENCE</scope>
    <source>
        <strain evidence="1">CNCM I-4278</strain>
    </source>
</reference>